<dbReference type="Gene3D" id="1.10.260.40">
    <property type="entry name" value="lambda repressor-like DNA-binding domains"/>
    <property type="match status" value="1"/>
</dbReference>
<keyword evidence="1" id="KW-0238">DNA-binding</keyword>
<dbReference type="PANTHER" id="PTHR46558">
    <property type="entry name" value="TRACRIPTIONAL REGULATORY PROTEIN-RELATED-RELATED"/>
    <property type="match status" value="1"/>
</dbReference>
<evidence type="ECO:0000313" key="4">
    <source>
        <dbReference type="EMBL" id="REC71104.1"/>
    </source>
</evidence>
<proteinExistence type="predicted"/>
<sequence>MSFGKRLSEIRKSKGLSQEDLANHLGTKSPVVGRYERDEMKPSIDTANKLASFLEVSLDYLTGNADVLLDMQTMDRILEVQALPDDIKDKLFYFIDMTIRDYKAKKAYS</sequence>
<feature type="region of interest" description="Disordered" evidence="2">
    <location>
        <begin position="1"/>
        <end position="32"/>
    </location>
</feature>
<dbReference type="PANTHER" id="PTHR46558:SF13">
    <property type="entry name" value="HTH-TYPE TRANSCRIPTIONAL REGULATOR IMMR"/>
    <property type="match status" value="1"/>
</dbReference>
<dbReference type="InterPro" id="IPR049639">
    <property type="entry name" value="RstR"/>
</dbReference>
<dbReference type="AlphaFoldDB" id="A0A3D9CZE8"/>
<dbReference type="NCBIfam" id="NF041951">
    <property type="entry name" value="phage_RstR"/>
    <property type="match status" value="1"/>
</dbReference>
<dbReference type="OrthoDB" id="881869at2"/>
<evidence type="ECO:0000256" key="1">
    <source>
        <dbReference type="ARBA" id="ARBA00023125"/>
    </source>
</evidence>
<dbReference type="GO" id="GO:0003677">
    <property type="term" value="F:DNA binding"/>
    <property type="evidence" value="ECO:0007669"/>
    <property type="project" value="UniProtKB-KW"/>
</dbReference>
<feature type="domain" description="HTH cro/C1-type" evidence="3">
    <location>
        <begin position="7"/>
        <end position="61"/>
    </location>
</feature>
<dbReference type="EMBL" id="QNUG01000012">
    <property type="protein sequence ID" value="REC71104.1"/>
    <property type="molecule type" value="Genomic_DNA"/>
</dbReference>
<evidence type="ECO:0000313" key="5">
    <source>
        <dbReference type="EMBL" id="REC71109.1"/>
    </source>
</evidence>
<dbReference type="SUPFAM" id="SSF47413">
    <property type="entry name" value="lambda repressor-like DNA-binding domains"/>
    <property type="match status" value="1"/>
</dbReference>
<dbReference type="CDD" id="cd00093">
    <property type="entry name" value="HTH_XRE"/>
    <property type="match status" value="1"/>
</dbReference>
<protein>
    <submittedName>
        <fullName evidence="4">XRE family transcriptional regulator</fullName>
    </submittedName>
</protein>
<evidence type="ECO:0000313" key="6">
    <source>
        <dbReference type="Proteomes" id="UP000256326"/>
    </source>
</evidence>
<dbReference type="Proteomes" id="UP000256326">
    <property type="component" value="Unassembled WGS sequence"/>
</dbReference>
<dbReference type="SMART" id="SM00530">
    <property type="entry name" value="HTH_XRE"/>
    <property type="match status" value="1"/>
</dbReference>
<dbReference type="PROSITE" id="PS50943">
    <property type="entry name" value="HTH_CROC1"/>
    <property type="match status" value="1"/>
</dbReference>
<dbReference type="EMBL" id="QNUG01000012">
    <property type="protein sequence ID" value="REC71109.1"/>
    <property type="molecule type" value="Genomic_DNA"/>
</dbReference>
<dbReference type="InterPro" id="IPR001387">
    <property type="entry name" value="Cro/C1-type_HTH"/>
</dbReference>
<feature type="compositionally biased region" description="Basic and acidic residues" evidence="2">
    <location>
        <begin position="1"/>
        <end position="12"/>
    </location>
</feature>
<name>A0A3D9CZE8_9FLAO</name>
<gene>
    <name evidence="4" type="ORF">DRF58_07580</name>
    <name evidence="5" type="ORF">DRF58_07605</name>
</gene>
<dbReference type="RefSeq" id="WP_116034310.1">
    <property type="nucleotide sequence ID" value="NZ_JBHLVV010000124.1"/>
</dbReference>
<accession>A0A3D9CZE8</accession>
<comment type="caution">
    <text evidence="4">The sequence shown here is derived from an EMBL/GenBank/DDBJ whole genome shotgun (WGS) entry which is preliminary data.</text>
</comment>
<evidence type="ECO:0000259" key="3">
    <source>
        <dbReference type="PROSITE" id="PS50943"/>
    </source>
</evidence>
<dbReference type="Pfam" id="PF01381">
    <property type="entry name" value="HTH_3"/>
    <property type="match status" value="1"/>
</dbReference>
<evidence type="ECO:0000256" key="2">
    <source>
        <dbReference type="SAM" id="MobiDB-lite"/>
    </source>
</evidence>
<dbReference type="InterPro" id="IPR010982">
    <property type="entry name" value="Lambda_DNA-bd_dom_sf"/>
</dbReference>
<reference evidence="4" key="2">
    <citation type="submission" date="2018-06" db="EMBL/GenBank/DDBJ databases">
        <authorList>
            <person name="Zhirakovskaya E."/>
        </authorList>
    </citation>
    <scope>NUCLEOTIDE SEQUENCE</scope>
    <source>
        <strain evidence="4">KCTC 22104</strain>
    </source>
</reference>
<reference evidence="4 6" key="1">
    <citation type="journal article" date="2006" name="Int. J. Syst. Evol. Microbiol.">
        <title>Chryseobacterium hispanicum sp. nov., isolated from the drinking water distribution system of Sevilla, Spain.</title>
        <authorList>
            <person name="Gallego V."/>
            <person name="Garcia M.T."/>
            <person name="Ventosa A."/>
        </authorList>
    </citation>
    <scope>NUCLEOTIDE SEQUENCE [LARGE SCALE GENOMIC DNA]</scope>
    <source>
        <strain evidence="4 6">KCTC 22104</strain>
    </source>
</reference>
<organism evidence="4 6">
    <name type="scientific">Epilithonimonas hispanica</name>
    <dbReference type="NCBI Taxonomy" id="358687"/>
    <lineage>
        <taxon>Bacteria</taxon>
        <taxon>Pseudomonadati</taxon>
        <taxon>Bacteroidota</taxon>
        <taxon>Flavobacteriia</taxon>
        <taxon>Flavobacteriales</taxon>
        <taxon>Weeksellaceae</taxon>
        <taxon>Chryseobacterium group</taxon>
        <taxon>Epilithonimonas</taxon>
    </lineage>
</organism>
<keyword evidence="6" id="KW-1185">Reference proteome</keyword>